<comment type="caution">
    <text evidence="1">The sequence shown here is derived from an EMBL/GenBank/DDBJ whole genome shotgun (WGS) entry which is preliminary data.</text>
</comment>
<sequence>MLEKIKSKYLILDILHHGNRSVGGIFTFFHCLSHKTRTLFLLSSYKLILQMCTYSQSLQVPLQLDYKDGVLFNGAHLLFNIAHTIDIQVKIQNNSQVEWLHSLYMKAKAKQKPRFKLIEIDCLKLSKKSKEKLYQIITQSYVRYVEIRQHAIFPQSGEFIFSSKFTSSVSRVSY</sequence>
<dbReference type="AlphaFoldDB" id="A0A8J8P0H1"/>
<gene>
    <name evidence="1" type="ORF">FGO68_gene2076</name>
</gene>
<dbReference type="Proteomes" id="UP000785679">
    <property type="component" value="Unassembled WGS sequence"/>
</dbReference>
<organism evidence="1 2">
    <name type="scientific">Halteria grandinella</name>
    <dbReference type="NCBI Taxonomy" id="5974"/>
    <lineage>
        <taxon>Eukaryota</taxon>
        <taxon>Sar</taxon>
        <taxon>Alveolata</taxon>
        <taxon>Ciliophora</taxon>
        <taxon>Intramacronucleata</taxon>
        <taxon>Spirotrichea</taxon>
        <taxon>Stichotrichia</taxon>
        <taxon>Sporadotrichida</taxon>
        <taxon>Halteriidae</taxon>
        <taxon>Halteria</taxon>
    </lineage>
</organism>
<evidence type="ECO:0000313" key="2">
    <source>
        <dbReference type="Proteomes" id="UP000785679"/>
    </source>
</evidence>
<dbReference type="EMBL" id="RRYP01003511">
    <property type="protein sequence ID" value="TNV83745.1"/>
    <property type="molecule type" value="Genomic_DNA"/>
</dbReference>
<accession>A0A8J8P0H1</accession>
<proteinExistence type="predicted"/>
<name>A0A8J8P0H1_HALGN</name>
<evidence type="ECO:0000313" key="1">
    <source>
        <dbReference type="EMBL" id="TNV83745.1"/>
    </source>
</evidence>
<reference evidence="1" key="1">
    <citation type="submission" date="2019-06" db="EMBL/GenBank/DDBJ databases">
        <authorList>
            <person name="Zheng W."/>
        </authorList>
    </citation>
    <scope>NUCLEOTIDE SEQUENCE</scope>
    <source>
        <strain evidence="1">QDHG01</strain>
    </source>
</reference>
<protein>
    <submittedName>
        <fullName evidence="1">Uncharacterized protein</fullName>
    </submittedName>
</protein>
<keyword evidence="2" id="KW-1185">Reference proteome</keyword>